<evidence type="ECO:0008006" key="4">
    <source>
        <dbReference type="Google" id="ProtNLM"/>
    </source>
</evidence>
<reference evidence="2 3" key="1">
    <citation type="submission" date="2016-11" db="EMBL/GenBank/DDBJ databases">
        <authorList>
            <person name="Jaros S."/>
            <person name="Januszkiewicz K."/>
            <person name="Wedrychowicz H."/>
        </authorList>
    </citation>
    <scope>NUCLEOTIDE SEQUENCE [LARGE SCALE GENOMIC DNA]</scope>
    <source>
        <strain evidence="2 3">DSM 21637</strain>
    </source>
</reference>
<dbReference type="EMBL" id="FPJW01000006">
    <property type="protein sequence ID" value="SFX47813.1"/>
    <property type="molecule type" value="Genomic_DNA"/>
</dbReference>
<dbReference type="OrthoDB" id="5521026at2"/>
<evidence type="ECO:0000313" key="3">
    <source>
        <dbReference type="Proteomes" id="UP000182350"/>
    </source>
</evidence>
<feature type="transmembrane region" description="Helical" evidence="1">
    <location>
        <begin position="26"/>
        <end position="43"/>
    </location>
</feature>
<name>A0A1K1XFF5_9GAMM</name>
<keyword evidence="1" id="KW-1133">Transmembrane helix</keyword>
<evidence type="ECO:0000313" key="2">
    <source>
        <dbReference type="EMBL" id="SFX47813.1"/>
    </source>
</evidence>
<organism evidence="2 3">
    <name type="scientific">Marinospirillum alkaliphilum DSM 21637</name>
    <dbReference type="NCBI Taxonomy" id="1122209"/>
    <lineage>
        <taxon>Bacteria</taxon>
        <taxon>Pseudomonadati</taxon>
        <taxon>Pseudomonadota</taxon>
        <taxon>Gammaproteobacteria</taxon>
        <taxon>Oceanospirillales</taxon>
        <taxon>Oceanospirillaceae</taxon>
        <taxon>Marinospirillum</taxon>
    </lineage>
</organism>
<dbReference type="Proteomes" id="UP000182350">
    <property type="component" value="Unassembled WGS sequence"/>
</dbReference>
<sequence length="48" mass="5385">MLEIVIFVLLALWILGFLSSHTLGGFIYVLMIIAALLIMVRLVQGRIL</sequence>
<keyword evidence="3" id="KW-1185">Reference proteome</keyword>
<dbReference type="RefSeq" id="WP_143142804.1">
    <property type="nucleotide sequence ID" value="NZ_FPJW01000006.1"/>
</dbReference>
<dbReference type="InterPro" id="IPR043727">
    <property type="entry name" value="Lmo0937-like"/>
</dbReference>
<protein>
    <recommendedName>
        <fullName evidence="4">Lmo0937 family membrane protein</fullName>
    </recommendedName>
</protein>
<proteinExistence type="predicted"/>
<keyword evidence="1" id="KW-0812">Transmembrane</keyword>
<dbReference type="STRING" id="1122209.SAMN02745752_01782"/>
<dbReference type="AlphaFoldDB" id="A0A1K1XFF5"/>
<accession>A0A1K1XFF5</accession>
<evidence type="ECO:0000256" key="1">
    <source>
        <dbReference type="SAM" id="Phobius"/>
    </source>
</evidence>
<gene>
    <name evidence="2" type="ORF">SAMN02745752_01782</name>
</gene>
<dbReference type="Pfam" id="PF18919">
    <property type="entry name" value="DUF5670"/>
    <property type="match status" value="1"/>
</dbReference>
<dbReference type="NCBIfam" id="NF033488">
    <property type="entry name" value="lmo0937_fam_TM"/>
    <property type="match status" value="1"/>
</dbReference>
<keyword evidence="1" id="KW-0472">Membrane</keyword>